<dbReference type="Proteomes" id="UP000434409">
    <property type="component" value="Unassembled WGS sequence"/>
</dbReference>
<keyword evidence="2" id="KW-0288">FMN</keyword>
<dbReference type="PANTHER" id="PTHR23026">
    <property type="entry name" value="NADPH NITROREDUCTASE"/>
    <property type="match status" value="1"/>
</dbReference>
<dbReference type="Gene3D" id="3.40.109.10">
    <property type="entry name" value="NADH Oxidase"/>
    <property type="match status" value="1"/>
</dbReference>
<dbReference type="Gene3D" id="3.40.109.30">
    <property type="entry name" value="putative nitroreductase (tm1586), domain 2"/>
    <property type="match status" value="1"/>
</dbReference>
<evidence type="ECO:0000256" key="2">
    <source>
        <dbReference type="ARBA" id="ARBA00022643"/>
    </source>
</evidence>
<evidence type="ECO:0000256" key="1">
    <source>
        <dbReference type="ARBA" id="ARBA00022630"/>
    </source>
</evidence>
<dbReference type="GO" id="GO:0016491">
    <property type="term" value="F:oxidoreductase activity"/>
    <property type="evidence" value="ECO:0007669"/>
    <property type="project" value="UniProtKB-KW"/>
</dbReference>
<dbReference type="InterPro" id="IPR000415">
    <property type="entry name" value="Nitroreductase-like"/>
</dbReference>
<dbReference type="PANTHER" id="PTHR23026:SF90">
    <property type="entry name" value="IODOTYROSINE DEIODINASE 1"/>
    <property type="match status" value="1"/>
</dbReference>
<gene>
    <name evidence="5" type="ORF">FYJ34_07015</name>
</gene>
<sequence>MEFKEVSQLPIDIEKAIKKRVSTRSFEARSLTDEDKNKLMDFNKTLTNPFGVTVRVQYISKDTGAKNVQLGTYGTIKGARDFLAITVRDEPFAMEAVGYQFENLVLYATHMNLGTVWLAATFSRKDFENVMDITSDDLFPCICPIGYPSEKRSLVEKFTRASLGSKNRKAWDKLFYLENFDQSLPQADAGKYKVALEMLRLAPSATNAQPWAVVQEGNSFHFFCDFKNSISDDMKKIKQLDLGIALSHFHQTAMSEGLSGKLGIQEIHFSIPENMHYVISYTSK</sequence>
<keyword evidence="3" id="KW-0560">Oxidoreductase</keyword>
<dbReference type="Pfam" id="PF14512">
    <property type="entry name" value="TM1586_NiRdase"/>
    <property type="match status" value="1"/>
</dbReference>
<dbReference type="InterPro" id="IPR050627">
    <property type="entry name" value="Nitroreductase/BluB"/>
</dbReference>
<comment type="caution">
    <text evidence="5">The sequence shown here is derived from an EMBL/GenBank/DDBJ whole genome shotgun (WGS) entry which is preliminary data.</text>
</comment>
<keyword evidence="6" id="KW-1185">Reference proteome</keyword>
<dbReference type="SUPFAM" id="SSF55469">
    <property type="entry name" value="FMN-dependent nitroreductase-like"/>
    <property type="match status" value="2"/>
</dbReference>
<keyword evidence="1" id="KW-0285">Flavoprotein</keyword>
<protein>
    <submittedName>
        <fullName evidence="5">Nitroreductase</fullName>
    </submittedName>
</protein>
<evidence type="ECO:0000313" key="5">
    <source>
        <dbReference type="EMBL" id="MSR94011.1"/>
    </source>
</evidence>
<evidence type="ECO:0000259" key="4">
    <source>
        <dbReference type="Pfam" id="PF14512"/>
    </source>
</evidence>
<evidence type="ECO:0000313" key="6">
    <source>
        <dbReference type="Proteomes" id="UP000434409"/>
    </source>
</evidence>
<dbReference type="AlphaFoldDB" id="A0A6N7USL4"/>
<dbReference type="RefSeq" id="WP_154477314.1">
    <property type="nucleotide sequence ID" value="NZ_VULY01000018.1"/>
</dbReference>
<proteinExistence type="predicted"/>
<evidence type="ECO:0000256" key="3">
    <source>
        <dbReference type="ARBA" id="ARBA00023002"/>
    </source>
</evidence>
<name>A0A6N7USL4_9FIRM</name>
<dbReference type="InterPro" id="IPR029478">
    <property type="entry name" value="TM1586_NiRdase"/>
</dbReference>
<accession>A0A6N7USL4</accession>
<reference evidence="5 6" key="1">
    <citation type="submission" date="2019-08" db="EMBL/GenBank/DDBJ databases">
        <title>In-depth cultivation of the pig gut microbiome towards novel bacterial diversity and tailored functional studies.</title>
        <authorList>
            <person name="Wylensek D."/>
            <person name="Hitch T.C.A."/>
            <person name="Clavel T."/>
        </authorList>
    </citation>
    <scope>NUCLEOTIDE SEQUENCE [LARGE SCALE GENOMIC DNA]</scope>
    <source>
        <strain evidence="5 6">68-1-5</strain>
    </source>
</reference>
<dbReference type="EMBL" id="VULY01000018">
    <property type="protein sequence ID" value="MSR94011.1"/>
    <property type="molecule type" value="Genomic_DNA"/>
</dbReference>
<feature type="domain" description="Putative nitroreductase TM1586" evidence="4">
    <location>
        <begin position="12"/>
        <end position="253"/>
    </location>
</feature>
<organism evidence="5 6">
    <name type="scientific">Suipraeoptans intestinalis</name>
    <dbReference type="NCBI Taxonomy" id="2606628"/>
    <lineage>
        <taxon>Bacteria</taxon>
        <taxon>Bacillati</taxon>
        <taxon>Bacillota</taxon>
        <taxon>Clostridia</taxon>
        <taxon>Lachnospirales</taxon>
        <taxon>Lachnospiraceae</taxon>
        <taxon>Suipraeoptans</taxon>
    </lineage>
</organism>